<protein>
    <submittedName>
        <fullName evidence="2">Uncharacterized protein</fullName>
    </submittedName>
</protein>
<evidence type="ECO:0000256" key="1">
    <source>
        <dbReference type="SAM" id="Coils"/>
    </source>
</evidence>
<evidence type="ECO:0000313" key="2">
    <source>
        <dbReference type="EMBL" id="CAE6536529.1"/>
    </source>
</evidence>
<dbReference type="Proteomes" id="UP000663853">
    <property type="component" value="Unassembled WGS sequence"/>
</dbReference>
<sequence>MSNLLSNLRVLFNKDRFRTSKDESALGVAQRSHAILQKPQDDLDAGHILFPDMATGVTQGATYHTSSLRRTLLRGLGDTYDLSGFYVAEAQLYMRERKKRSLEHNHSKAFIQFRLRDRNNPEREGALLVDHYNLRTSFRDNVTPTSQIWFKSADYFESWIRPGRLYVLRGGLPDRYQLKNSITFDQTTLNIVQLLALAKTVLSPIKGHSYRLREQTELTPFWRLEIMWHAMSNLNDVVASREKAVTPDSDIADGPEIRIRTKFWEQVYHEAVSLRTDIIHRQQVDPKIKEQKARQLEEHDKKVQEQEREIAEQVQEGNKIAERKNELLLEEQELKRRIRELEEVQKESIA</sequence>
<dbReference type="AlphaFoldDB" id="A0A8H3DT90"/>
<accession>A0A8H3DT90</accession>
<keyword evidence="1" id="KW-0175">Coiled coil</keyword>
<dbReference type="EMBL" id="CAJMXA010004181">
    <property type="protein sequence ID" value="CAE6536529.1"/>
    <property type="molecule type" value="Genomic_DNA"/>
</dbReference>
<organism evidence="2 3">
    <name type="scientific">Rhizoctonia solani</name>
    <dbReference type="NCBI Taxonomy" id="456999"/>
    <lineage>
        <taxon>Eukaryota</taxon>
        <taxon>Fungi</taxon>
        <taxon>Dikarya</taxon>
        <taxon>Basidiomycota</taxon>
        <taxon>Agaricomycotina</taxon>
        <taxon>Agaricomycetes</taxon>
        <taxon>Cantharellales</taxon>
        <taxon>Ceratobasidiaceae</taxon>
        <taxon>Rhizoctonia</taxon>
    </lineage>
</organism>
<gene>
    <name evidence="2" type="ORF">RDB_LOCUS181027</name>
</gene>
<feature type="coiled-coil region" evidence="1">
    <location>
        <begin position="289"/>
        <end position="347"/>
    </location>
</feature>
<proteinExistence type="predicted"/>
<evidence type="ECO:0000313" key="3">
    <source>
        <dbReference type="Proteomes" id="UP000663853"/>
    </source>
</evidence>
<name>A0A8H3DT90_9AGAM</name>
<comment type="caution">
    <text evidence="2">The sequence shown here is derived from an EMBL/GenBank/DDBJ whole genome shotgun (WGS) entry which is preliminary data.</text>
</comment>
<reference evidence="2" key="1">
    <citation type="submission" date="2021-01" db="EMBL/GenBank/DDBJ databases">
        <authorList>
            <person name="Kaushik A."/>
        </authorList>
    </citation>
    <scope>NUCLEOTIDE SEQUENCE</scope>
    <source>
        <strain evidence="2">AG6-10EEA</strain>
    </source>
</reference>